<dbReference type="PANTHER" id="PTHR33221:SF5">
    <property type="entry name" value="HTH-TYPE TRANSCRIPTIONAL REGULATOR ISCR"/>
    <property type="match status" value="1"/>
</dbReference>
<organism evidence="2 3">
    <name type="scientific">Mucilaginibacter xinganensis</name>
    <dbReference type="NCBI Taxonomy" id="1234841"/>
    <lineage>
        <taxon>Bacteria</taxon>
        <taxon>Pseudomonadati</taxon>
        <taxon>Bacteroidota</taxon>
        <taxon>Sphingobacteriia</taxon>
        <taxon>Sphingobacteriales</taxon>
        <taxon>Sphingobacteriaceae</taxon>
        <taxon>Mucilaginibacter</taxon>
    </lineage>
</organism>
<dbReference type="NCBIfam" id="TIGR00738">
    <property type="entry name" value="rrf2_super"/>
    <property type="match status" value="1"/>
</dbReference>
<dbReference type="AlphaFoldDB" id="A0A223NXB8"/>
<dbReference type="GO" id="GO:0003677">
    <property type="term" value="F:DNA binding"/>
    <property type="evidence" value="ECO:0007669"/>
    <property type="project" value="UniProtKB-KW"/>
</dbReference>
<dbReference type="KEGG" id="muc:MuYL_2618"/>
<dbReference type="Pfam" id="PF02082">
    <property type="entry name" value="Rrf2"/>
    <property type="match status" value="1"/>
</dbReference>
<dbReference type="InterPro" id="IPR000944">
    <property type="entry name" value="Tscrpt_reg_Rrf2"/>
</dbReference>
<sequence>MPYQQIKQHKFFYLSLQALFLNMLSKKTKYAIKALVVLGKNADKPPMQISKIAEEEKIPKKFLEQILLDLRNAGFLYSKKGAGGGYSLNKDAKDIYLVQIMRITDGPIAMVPCASLNFYHKCDECHQETTCGIRDVFIEVRDATVKILSETSIADVISRESTLLLNE</sequence>
<accession>A0A223NXB8</accession>
<dbReference type="EMBL" id="CP022743">
    <property type="protein sequence ID" value="ASU34505.1"/>
    <property type="molecule type" value="Genomic_DNA"/>
</dbReference>
<evidence type="ECO:0000313" key="2">
    <source>
        <dbReference type="EMBL" id="ASU34505.1"/>
    </source>
</evidence>
<dbReference type="GO" id="GO:0005829">
    <property type="term" value="C:cytosol"/>
    <property type="evidence" value="ECO:0007669"/>
    <property type="project" value="TreeGrafter"/>
</dbReference>
<dbReference type="Proteomes" id="UP000215002">
    <property type="component" value="Chromosome"/>
</dbReference>
<keyword evidence="1" id="KW-0238">DNA-binding</keyword>
<keyword evidence="3" id="KW-1185">Reference proteome</keyword>
<dbReference type="PANTHER" id="PTHR33221">
    <property type="entry name" value="WINGED HELIX-TURN-HELIX TRANSCRIPTIONAL REGULATOR, RRF2 FAMILY"/>
    <property type="match status" value="1"/>
</dbReference>
<dbReference type="InterPro" id="IPR036390">
    <property type="entry name" value="WH_DNA-bd_sf"/>
</dbReference>
<evidence type="ECO:0000256" key="1">
    <source>
        <dbReference type="ARBA" id="ARBA00023125"/>
    </source>
</evidence>
<dbReference type="PROSITE" id="PS51197">
    <property type="entry name" value="HTH_RRF2_2"/>
    <property type="match status" value="1"/>
</dbReference>
<protein>
    <submittedName>
        <fullName evidence="2">Transcriptional regulator</fullName>
    </submittedName>
</protein>
<gene>
    <name evidence="2" type="ORF">MuYL_2618</name>
</gene>
<reference evidence="2 3" key="1">
    <citation type="submission" date="2017-08" db="EMBL/GenBank/DDBJ databases">
        <title>Complete genome sequence of Mucilaginibacter sp. strain BJC16-A31.</title>
        <authorList>
            <consortium name="Henan University of Science and Technology"/>
            <person name="You X."/>
        </authorList>
    </citation>
    <scope>NUCLEOTIDE SEQUENCE [LARGE SCALE GENOMIC DNA]</scope>
    <source>
        <strain evidence="2 3">BJC16-A31</strain>
    </source>
</reference>
<dbReference type="SUPFAM" id="SSF46785">
    <property type="entry name" value="Winged helix' DNA-binding domain"/>
    <property type="match status" value="1"/>
</dbReference>
<dbReference type="GO" id="GO:0003700">
    <property type="term" value="F:DNA-binding transcription factor activity"/>
    <property type="evidence" value="ECO:0007669"/>
    <property type="project" value="TreeGrafter"/>
</dbReference>
<evidence type="ECO:0000313" key="3">
    <source>
        <dbReference type="Proteomes" id="UP000215002"/>
    </source>
</evidence>
<proteinExistence type="predicted"/>
<dbReference type="Gene3D" id="1.10.10.10">
    <property type="entry name" value="Winged helix-like DNA-binding domain superfamily/Winged helix DNA-binding domain"/>
    <property type="match status" value="1"/>
</dbReference>
<dbReference type="InterPro" id="IPR036388">
    <property type="entry name" value="WH-like_DNA-bd_sf"/>
</dbReference>
<name>A0A223NXB8_9SPHI</name>